<dbReference type="EMBL" id="AOKF01003927">
    <property type="protein sequence ID" value="EPN30012.1"/>
    <property type="molecule type" value="Genomic_DNA"/>
</dbReference>
<gene>
    <name evidence="2" type="ORF">A245_46213</name>
</gene>
<evidence type="ECO:0000313" key="3">
    <source>
        <dbReference type="Proteomes" id="UP000018849"/>
    </source>
</evidence>
<feature type="transmembrane region" description="Helical" evidence="1">
    <location>
        <begin position="66"/>
        <end position="85"/>
    </location>
</feature>
<evidence type="ECO:0000313" key="2">
    <source>
        <dbReference type="EMBL" id="EPN30012.1"/>
    </source>
</evidence>
<keyword evidence="1" id="KW-0472">Membrane</keyword>
<sequence>MGGHDVGILDKSAAYWKARGNAVWGDAIRGFRGSMVAMGGFGLAAVALELFDVVDDFYAVKTSEEKNLIIVKGISVFAMGVGSTFQLMSGLSPASTFTIVAMSPWFSVALLVIGSIYLFTTMALNYFKQDSVGWWLRKCCWSTTLDYRYAETAEGEHEEVRALM</sequence>
<keyword evidence="1" id="KW-1133">Transmembrane helix</keyword>
<feature type="transmembrane region" description="Helical" evidence="1">
    <location>
        <begin position="105"/>
        <end position="127"/>
    </location>
</feature>
<keyword evidence="1" id="KW-0812">Transmembrane</keyword>
<dbReference type="Proteomes" id="UP000018849">
    <property type="component" value="Unassembled WGS sequence"/>
</dbReference>
<protein>
    <submittedName>
        <fullName evidence="2">Uncharacterized protein</fullName>
    </submittedName>
</protein>
<accession>A0A656JIR2</accession>
<comment type="caution">
    <text evidence="2">The sequence shown here is derived from an EMBL/GenBank/DDBJ whole genome shotgun (WGS) entry which is preliminary data.</text>
</comment>
<organism evidence="2 3">
    <name type="scientific">Pseudomonas syringae pv. actinidiae ICMP 19096</name>
    <dbReference type="NCBI Taxonomy" id="1194405"/>
    <lineage>
        <taxon>Bacteria</taxon>
        <taxon>Pseudomonadati</taxon>
        <taxon>Pseudomonadota</taxon>
        <taxon>Gammaproteobacteria</taxon>
        <taxon>Pseudomonadales</taxon>
        <taxon>Pseudomonadaceae</taxon>
        <taxon>Pseudomonas</taxon>
        <taxon>Pseudomonas syringae</taxon>
    </lineage>
</organism>
<name>A0A656JIR2_PSESF</name>
<dbReference type="AlphaFoldDB" id="A0A656JIR2"/>
<feature type="non-terminal residue" evidence="2">
    <location>
        <position position="164"/>
    </location>
</feature>
<reference evidence="2 3" key="1">
    <citation type="journal article" date="2013" name="PLoS Pathog.">
        <title>Genomic analysis of the Kiwifruit pathogen Pseudomonas syringae pv. actinidiae provides insight into the origins of an emergent plant disease.</title>
        <authorList>
            <person name="McCann H.C."/>
            <person name="Rikkerink E.H."/>
            <person name="Bertels F."/>
            <person name="Fiers M."/>
            <person name="Lu A."/>
            <person name="Rees-George J."/>
            <person name="Andersen M.T."/>
            <person name="Gleave A.P."/>
            <person name="Haubold B."/>
            <person name="Wohlers M.W."/>
            <person name="Guttman D.S."/>
            <person name="Wang P.W."/>
            <person name="Straub C."/>
            <person name="Vanneste J.L."/>
            <person name="Rainey P.B."/>
            <person name="Templeton M.D."/>
        </authorList>
    </citation>
    <scope>NUCLEOTIDE SEQUENCE [LARGE SCALE GENOMIC DNA]</scope>
    <source>
        <strain evidence="2 3">ICMP 19096</strain>
    </source>
</reference>
<proteinExistence type="predicted"/>
<feature type="transmembrane region" description="Helical" evidence="1">
    <location>
        <begin position="35"/>
        <end position="54"/>
    </location>
</feature>
<evidence type="ECO:0000256" key="1">
    <source>
        <dbReference type="SAM" id="Phobius"/>
    </source>
</evidence>